<sequence>MSARQAAGCSNEDDDSDLPGKESLEGRIAPGVTTCFRCKKFPATVSARSVHFCNECFLFSVRVRFKTNLNTGMGQYSAGEAKEKRIRADRKQTLRDKTARQGGKADAGGEAGITGSDVHNGAPAGSTVQTGERPLASSSAPNGNEQMGTNAHASSSNDHSPEGSTSSQPRVPLPNILLAIEPSPVSLAFLDLFNDSFADVITPPGDATDETARRRGRPKKIGRVFVVYVDDGSDAERDNANEYSLEDWRRSFVGDEVNSLLEQLSSRYPQLTFLRSSLDDALSPSVAPTFCSQTKAPWDTSSHVKFEKLGHLTRATTSNTEPLHQILTSPPPSLSRTHRTSLALLRRHLRRIALLSLCAHNSASYLVLACTASRISARTLACLAQGRGWSLADDIGEPEIRLEAWCDRSGEAGSVRMLRPLKEITDHEIWSYLKLQGLTAADSTTAPESSPPSSEAGPFSSGASLAHSTLPALSRRLIGTLTAGFPSTATTVSKTAERVAVSEWWLEEKEKGTPHGSRAAGDGCGLCLSPFRSRWLAWNAAHTVDSLPSAPSSDQPLPPPAPGGVQPNMVSSVEQSLEIEPDNVLCHSCYSALLDAAKVVSIQAGTGTVSSGGSSSKTDASFTLPPYSSALILRRLLLDSTKECTDGVVVNTPSEEDERMLREGGTVMSRDALRGEVAEWLIGAD</sequence>
<dbReference type="PANTHER" id="PTHR20882">
    <property type="entry name" value="CYTOPLASMIC TRNA 2-THIOLATION PROTEIN 2"/>
    <property type="match status" value="1"/>
</dbReference>
<comment type="pathway">
    <text evidence="3">tRNA modification; 5-methoxycarbonylmethyl-2-thiouridine-tRNA biosynthesis.</text>
</comment>
<evidence type="ECO:0000256" key="1">
    <source>
        <dbReference type="ARBA" id="ARBA00022490"/>
    </source>
</evidence>
<dbReference type="GO" id="GO:0032447">
    <property type="term" value="P:protein urmylation"/>
    <property type="evidence" value="ECO:0007669"/>
    <property type="project" value="UniProtKB-UniRule"/>
</dbReference>
<protein>
    <recommendedName>
        <fullName evidence="3">Cytoplasmic tRNA 2-thiolation protein 2</fullName>
    </recommendedName>
</protein>
<comment type="subcellular location">
    <subcellularLocation>
        <location evidence="3">Cytoplasm</location>
    </subcellularLocation>
</comment>
<comment type="function">
    <text evidence="3">Plays a central role in 2-thiolation of mcm(5)S(2)U at tRNA wobble positions of tRNA(Lys), tRNA(Glu) and tRNA(Gln). May act by forming a heterodimer with NCS6 that ligates sulfur from thiocarboxylated URM1 onto the uridine of tRNAs at wobble position. Prior mcm(5) tRNA modification by the elongator complex is required for 2-thiolation. May also be involved in protein urmylation.</text>
</comment>
<dbReference type="GO" id="GO:0000049">
    <property type="term" value="F:tRNA binding"/>
    <property type="evidence" value="ECO:0007669"/>
    <property type="project" value="InterPro"/>
</dbReference>
<feature type="compositionally biased region" description="Basic and acidic residues" evidence="4">
    <location>
        <begin position="89"/>
        <end position="99"/>
    </location>
</feature>
<dbReference type="InterPro" id="IPR019407">
    <property type="entry name" value="CTU2"/>
</dbReference>
<reference evidence="5 6" key="1">
    <citation type="journal article" date="2015" name="Genome Biol. Evol.">
        <title>Phylogenomic analyses indicate that early fungi evolved digesting cell walls of algal ancestors of land plants.</title>
        <authorList>
            <person name="Chang Y."/>
            <person name="Wang S."/>
            <person name="Sekimoto S."/>
            <person name="Aerts A.L."/>
            <person name="Choi C."/>
            <person name="Clum A."/>
            <person name="LaButti K.M."/>
            <person name="Lindquist E.A."/>
            <person name="Yee Ngan C."/>
            <person name="Ohm R.A."/>
            <person name="Salamov A.A."/>
            <person name="Grigoriev I.V."/>
            <person name="Spatafora J.W."/>
            <person name="Berbee M.L."/>
        </authorList>
    </citation>
    <scope>NUCLEOTIDE SEQUENCE [LARGE SCALE GENOMIC DNA]</scope>
    <source>
        <strain evidence="5 6">JEL478</strain>
    </source>
</reference>
<accession>A0A139A929</accession>
<evidence type="ECO:0000313" key="6">
    <source>
        <dbReference type="Proteomes" id="UP000070544"/>
    </source>
</evidence>
<evidence type="ECO:0000313" key="5">
    <source>
        <dbReference type="EMBL" id="KXS13247.1"/>
    </source>
</evidence>
<dbReference type="AlphaFoldDB" id="A0A139A929"/>
<dbReference type="GO" id="GO:0016783">
    <property type="term" value="F:sulfurtransferase activity"/>
    <property type="evidence" value="ECO:0007669"/>
    <property type="project" value="TreeGrafter"/>
</dbReference>
<evidence type="ECO:0000256" key="4">
    <source>
        <dbReference type="SAM" id="MobiDB-lite"/>
    </source>
</evidence>
<keyword evidence="1 3" id="KW-0963">Cytoplasm</keyword>
<dbReference type="UniPathway" id="UPA00988"/>
<dbReference type="Proteomes" id="UP000070544">
    <property type="component" value="Unassembled WGS sequence"/>
</dbReference>
<dbReference type="STRING" id="1344416.A0A139A929"/>
<dbReference type="HAMAP" id="MF_03054">
    <property type="entry name" value="CTU2"/>
    <property type="match status" value="1"/>
</dbReference>
<dbReference type="GO" id="GO:0002143">
    <property type="term" value="P:tRNA wobble position uridine thiolation"/>
    <property type="evidence" value="ECO:0007669"/>
    <property type="project" value="TreeGrafter"/>
</dbReference>
<dbReference type="InterPro" id="IPR014729">
    <property type="entry name" value="Rossmann-like_a/b/a_fold"/>
</dbReference>
<feature type="region of interest" description="Disordered" evidence="4">
    <location>
        <begin position="72"/>
        <end position="170"/>
    </location>
</feature>
<feature type="compositionally biased region" description="Polar residues" evidence="4">
    <location>
        <begin position="126"/>
        <end position="169"/>
    </location>
</feature>
<dbReference type="OrthoDB" id="25129at2759"/>
<keyword evidence="2 3" id="KW-0819">tRNA processing</keyword>
<evidence type="ECO:0000256" key="3">
    <source>
        <dbReference type="HAMAP-Rule" id="MF_03054"/>
    </source>
</evidence>
<dbReference type="Gene3D" id="3.40.50.620">
    <property type="entry name" value="HUPs"/>
    <property type="match status" value="1"/>
</dbReference>
<proteinExistence type="inferred from homology"/>
<organism evidence="5 6">
    <name type="scientific">Gonapodya prolifera (strain JEL478)</name>
    <name type="common">Monoblepharis prolifera</name>
    <dbReference type="NCBI Taxonomy" id="1344416"/>
    <lineage>
        <taxon>Eukaryota</taxon>
        <taxon>Fungi</taxon>
        <taxon>Fungi incertae sedis</taxon>
        <taxon>Chytridiomycota</taxon>
        <taxon>Chytridiomycota incertae sedis</taxon>
        <taxon>Monoblepharidomycetes</taxon>
        <taxon>Monoblepharidales</taxon>
        <taxon>Gonapodyaceae</taxon>
        <taxon>Gonapodya</taxon>
    </lineage>
</organism>
<feature type="region of interest" description="Disordered" evidence="4">
    <location>
        <begin position="1"/>
        <end position="25"/>
    </location>
</feature>
<dbReference type="GO" id="GO:0016779">
    <property type="term" value="F:nucleotidyltransferase activity"/>
    <property type="evidence" value="ECO:0007669"/>
    <property type="project" value="UniProtKB-UniRule"/>
</dbReference>
<dbReference type="Pfam" id="PF10288">
    <property type="entry name" value="CTU2"/>
    <property type="match status" value="1"/>
</dbReference>
<dbReference type="GO" id="GO:0005829">
    <property type="term" value="C:cytosol"/>
    <property type="evidence" value="ECO:0007669"/>
    <property type="project" value="TreeGrafter"/>
</dbReference>
<keyword evidence="6" id="KW-1185">Reference proteome</keyword>
<feature type="region of interest" description="Disordered" evidence="4">
    <location>
        <begin position="442"/>
        <end position="462"/>
    </location>
</feature>
<dbReference type="PANTHER" id="PTHR20882:SF14">
    <property type="entry name" value="CYTOPLASMIC TRNA 2-THIOLATION PROTEIN 2"/>
    <property type="match status" value="1"/>
</dbReference>
<comment type="similarity">
    <text evidence="3">Belongs to the CTU2/NCS2 family.</text>
</comment>
<name>A0A139A929_GONPJ</name>
<gene>
    <name evidence="3" type="primary">NCS2</name>
    <name evidence="3" type="synonym">CTU2</name>
    <name evidence="5" type="ORF">M427DRAFT_381373</name>
</gene>
<dbReference type="EMBL" id="KQ965780">
    <property type="protein sequence ID" value="KXS13247.1"/>
    <property type="molecule type" value="Genomic_DNA"/>
</dbReference>
<dbReference type="SUPFAM" id="SSF52402">
    <property type="entry name" value="Adenine nucleotide alpha hydrolases-like"/>
    <property type="match status" value="1"/>
</dbReference>
<evidence type="ECO:0000256" key="2">
    <source>
        <dbReference type="ARBA" id="ARBA00022694"/>
    </source>
</evidence>